<dbReference type="InterPro" id="IPR050361">
    <property type="entry name" value="MPP/UQCRC_Complex"/>
</dbReference>
<dbReference type="InterPro" id="IPR011765">
    <property type="entry name" value="Pept_M16_N"/>
</dbReference>
<dbReference type="InterPro" id="IPR007863">
    <property type="entry name" value="Peptidase_M16_C"/>
</dbReference>
<dbReference type="InterPro" id="IPR001431">
    <property type="entry name" value="Pept_M16_Zn_BS"/>
</dbReference>
<gene>
    <name evidence="5" type="ORF">A2654_00690</name>
</gene>
<comment type="similarity">
    <text evidence="1 2">Belongs to the peptidase M16 family.</text>
</comment>
<dbReference type="GO" id="GO:0046872">
    <property type="term" value="F:metal ion binding"/>
    <property type="evidence" value="ECO:0007669"/>
    <property type="project" value="InterPro"/>
</dbReference>
<dbReference type="AlphaFoldDB" id="A0A1G2E3K3"/>
<dbReference type="EMBL" id="MHMA01000012">
    <property type="protein sequence ID" value="OGZ20447.1"/>
    <property type="molecule type" value="Genomic_DNA"/>
</dbReference>
<organism evidence="5 6">
    <name type="scientific">Candidatus Nealsonbacteria bacterium RIFCSPHIGHO2_01_FULL_43_31</name>
    <dbReference type="NCBI Taxonomy" id="1801665"/>
    <lineage>
        <taxon>Bacteria</taxon>
        <taxon>Candidatus Nealsoniibacteriota</taxon>
    </lineage>
</organism>
<evidence type="ECO:0008006" key="7">
    <source>
        <dbReference type="Google" id="ProtNLM"/>
    </source>
</evidence>
<evidence type="ECO:0000256" key="1">
    <source>
        <dbReference type="ARBA" id="ARBA00007261"/>
    </source>
</evidence>
<dbReference type="GO" id="GO:0006508">
    <property type="term" value="P:proteolysis"/>
    <property type="evidence" value="ECO:0007669"/>
    <property type="project" value="InterPro"/>
</dbReference>
<reference evidence="5 6" key="1">
    <citation type="journal article" date="2016" name="Nat. Commun.">
        <title>Thousands of microbial genomes shed light on interconnected biogeochemical processes in an aquifer system.</title>
        <authorList>
            <person name="Anantharaman K."/>
            <person name="Brown C.T."/>
            <person name="Hug L.A."/>
            <person name="Sharon I."/>
            <person name="Castelle C.J."/>
            <person name="Probst A.J."/>
            <person name="Thomas B.C."/>
            <person name="Singh A."/>
            <person name="Wilkins M.J."/>
            <person name="Karaoz U."/>
            <person name="Brodie E.L."/>
            <person name="Williams K.H."/>
            <person name="Hubbard S.S."/>
            <person name="Banfield J.F."/>
        </authorList>
    </citation>
    <scope>NUCLEOTIDE SEQUENCE [LARGE SCALE GENOMIC DNA]</scope>
</reference>
<feature type="domain" description="Peptidase M16 N-terminal" evidence="3">
    <location>
        <begin position="13"/>
        <end position="160"/>
    </location>
</feature>
<accession>A0A1G2E3K3</accession>
<feature type="domain" description="Peptidase M16 C-terminal" evidence="4">
    <location>
        <begin position="167"/>
        <end position="340"/>
    </location>
</feature>
<proteinExistence type="inferred from homology"/>
<dbReference type="Proteomes" id="UP000178721">
    <property type="component" value="Unassembled WGS sequence"/>
</dbReference>
<evidence type="ECO:0000259" key="3">
    <source>
        <dbReference type="Pfam" id="PF00675"/>
    </source>
</evidence>
<dbReference type="Pfam" id="PF05193">
    <property type="entry name" value="Peptidase_M16_C"/>
    <property type="match status" value="1"/>
</dbReference>
<dbReference type="PANTHER" id="PTHR11851:SF49">
    <property type="entry name" value="MITOCHONDRIAL-PROCESSING PEPTIDASE SUBUNIT ALPHA"/>
    <property type="match status" value="1"/>
</dbReference>
<sequence>MFKKTTLKNGLRIITVPQKSTQAVTVLALVGTGSKYETKETSGISHFLEHMFFKGTKKKPDKITIAETLDKVGGIYNAFTGEECTGYFAKVANTHFDLALDWVSDIYLHSLLPEQELAKEKGVIIEEINMIYDNPMAYVSTLWSKLLYGDQPAGWDIAGTKESVSQISREKLINYMADHYVARNTVVCIAGNIEEARAINEAEKSFGKMKNTKPKEKEKVQERQSRPEALLHFKETDQTHLCLGARGYNIFHPQRYAQDVLSIILGGMMSSRLFIEIREKLGLAYYVKTEAEANSDTGFLLTRAGVDNKNVEKAIATILKEYRKISQEKVAAGELKKAKDYIKGKTALVLEGSDDLASFYGAQELLEKEILTPNEIYAKIDQVSSRDVAGVAQDIFQGKNLNLALVGPFKDKSSFEKILKS</sequence>
<comment type="caution">
    <text evidence="5">The sequence shown here is derived from an EMBL/GenBank/DDBJ whole genome shotgun (WGS) entry which is preliminary data.</text>
</comment>
<dbReference type="InterPro" id="IPR011249">
    <property type="entry name" value="Metalloenz_LuxS/M16"/>
</dbReference>
<dbReference type="Gene3D" id="3.30.830.10">
    <property type="entry name" value="Metalloenzyme, LuxS/M16 peptidase-like"/>
    <property type="match status" value="2"/>
</dbReference>
<evidence type="ECO:0000256" key="2">
    <source>
        <dbReference type="RuleBase" id="RU004447"/>
    </source>
</evidence>
<dbReference type="GO" id="GO:0004222">
    <property type="term" value="F:metalloendopeptidase activity"/>
    <property type="evidence" value="ECO:0007669"/>
    <property type="project" value="InterPro"/>
</dbReference>
<protein>
    <recommendedName>
        <fullName evidence="7">Peptidase M16</fullName>
    </recommendedName>
</protein>
<dbReference type="PROSITE" id="PS00143">
    <property type="entry name" value="INSULINASE"/>
    <property type="match status" value="1"/>
</dbReference>
<name>A0A1G2E3K3_9BACT</name>
<dbReference type="Pfam" id="PF00675">
    <property type="entry name" value="Peptidase_M16"/>
    <property type="match status" value="1"/>
</dbReference>
<dbReference type="PANTHER" id="PTHR11851">
    <property type="entry name" value="METALLOPROTEASE"/>
    <property type="match status" value="1"/>
</dbReference>
<evidence type="ECO:0000313" key="6">
    <source>
        <dbReference type="Proteomes" id="UP000178721"/>
    </source>
</evidence>
<dbReference type="SUPFAM" id="SSF63411">
    <property type="entry name" value="LuxS/MPP-like metallohydrolase"/>
    <property type="match status" value="2"/>
</dbReference>
<evidence type="ECO:0000259" key="4">
    <source>
        <dbReference type="Pfam" id="PF05193"/>
    </source>
</evidence>
<evidence type="ECO:0000313" key="5">
    <source>
        <dbReference type="EMBL" id="OGZ20447.1"/>
    </source>
</evidence>